<feature type="region of interest" description="Disordered" evidence="3">
    <location>
        <begin position="342"/>
        <end position="361"/>
    </location>
</feature>
<sequence>MLLDPIRLKAGIFLQRGGCGDMGGSGKWIKSIIGLKKSEKDDQVGGGSGSGKSRKWKLWRSSSGSRSGSHRSASEASDTSSLADAFSAAVATLVRAPPRDFKVARQEWAAIRIQTAFRGFLARRARRALRGIVRLQALVRGRQVRKQAALTLKCMQALVRVQARMRARRVRLTTEGQAVQKMLESRRSQMDLLKKAEEGWCDSQGTLDEVRTHLQLRQEGALKRERLIAYSLSQQQWRSTSNTRCKSSVASLKHHEHDKSNQGRSWLERWMSAKPWENRLMEQAHTDPSDAHYSKSCEEFHGTCSKYSDSGSVKIRKNNVTTRVSAKPPSVLSKHCEAQSASSSEFQYDENSPSSSSIYTSTPISGTTILASERTEESSKSQPNYMNLTESIKAKQKVRQSSVDLHYYKRVAFSTIDSKSSAGSDSVSSFKTLNARSWKGKTMARSMDKENYCYDKRSASLF</sequence>
<dbReference type="PANTHER" id="PTHR32295:SF95">
    <property type="entry name" value="PROTEIN IQ-DOMAIN 6"/>
    <property type="match status" value="1"/>
</dbReference>
<keyword evidence="1" id="KW-0112">Calmodulin-binding</keyword>
<dbReference type="GeneID" id="103696158"/>
<feature type="compositionally biased region" description="Low complexity" evidence="3">
    <location>
        <begin position="59"/>
        <end position="76"/>
    </location>
</feature>
<dbReference type="Proteomes" id="UP000228380">
    <property type="component" value="Chromosome 4"/>
</dbReference>
<reference evidence="4" key="1">
    <citation type="journal article" date="2019" name="Nat. Commun.">
        <title>Genome-wide association mapping of date palm fruit traits.</title>
        <authorList>
            <person name="Hazzouri K.M."/>
            <person name="Gros-Balthazard M."/>
            <person name="Flowers J.M."/>
            <person name="Copetti D."/>
            <person name="Lemansour A."/>
            <person name="Lebrun M."/>
            <person name="Masmoudi K."/>
            <person name="Ferrand S."/>
            <person name="Dhar M.I."/>
            <person name="Fresquez Z.A."/>
            <person name="Rosas U."/>
            <person name="Zhang J."/>
            <person name="Talag J."/>
            <person name="Lee S."/>
            <person name="Kudrna D."/>
            <person name="Powell R.F."/>
            <person name="Leitch I.J."/>
            <person name="Krueger R.R."/>
            <person name="Wing R.A."/>
            <person name="Amiri K.M.A."/>
            <person name="Purugganan M.D."/>
        </authorList>
    </citation>
    <scope>NUCLEOTIDE SEQUENCE [LARGE SCALE GENOMIC DNA]</scope>
    <source>
        <strain evidence="4">cv. Khalas</strain>
    </source>
</reference>
<keyword evidence="4" id="KW-1185">Reference proteome</keyword>
<evidence type="ECO:0000256" key="2">
    <source>
        <dbReference type="ARBA" id="ARBA00024341"/>
    </source>
</evidence>
<evidence type="ECO:0000256" key="1">
    <source>
        <dbReference type="ARBA" id="ARBA00022860"/>
    </source>
</evidence>
<dbReference type="AlphaFoldDB" id="A0A8B9ABE9"/>
<gene>
    <name evidence="5" type="primary">LOC103696158</name>
</gene>
<dbReference type="PANTHER" id="PTHR32295">
    <property type="entry name" value="IQ-DOMAIN 5-RELATED"/>
    <property type="match status" value="1"/>
</dbReference>
<dbReference type="PROSITE" id="PS50096">
    <property type="entry name" value="IQ"/>
    <property type="match status" value="2"/>
</dbReference>
<dbReference type="Pfam" id="PF00612">
    <property type="entry name" value="IQ"/>
    <property type="match status" value="1"/>
</dbReference>
<name>A0A8B9ABE9_PHODC</name>
<feature type="compositionally biased region" description="Polar residues" evidence="3">
    <location>
        <begin position="342"/>
        <end position="351"/>
    </location>
</feature>
<dbReference type="OrthoDB" id="671489at2759"/>
<dbReference type="InterPro" id="IPR000048">
    <property type="entry name" value="IQ_motif_EF-hand-BS"/>
</dbReference>
<feature type="region of interest" description="Disordered" evidence="3">
    <location>
        <begin position="39"/>
        <end position="76"/>
    </location>
</feature>
<feature type="compositionally biased region" description="Low complexity" evidence="3">
    <location>
        <begin position="352"/>
        <end position="361"/>
    </location>
</feature>
<comment type="similarity">
    <text evidence="2">Belongs to the IQD family.</text>
</comment>
<evidence type="ECO:0000313" key="5">
    <source>
        <dbReference type="RefSeq" id="XP_038981248.1"/>
    </source>
</evidence>
<protein>
    <submittedName>
        <fullName evidence="5">Protein IQ-DOMAIN 1-like</fullName>
    </submittedName>
</protein>
<evidence type="ECO:0000256" key="3">
    <source>
        <dbReference type="SAM" id="MobiDB-lite"/>
    </source>
</evidence>
<accession>A0A8B9ABE9</accession>
<organism evidence="4 5">
    <name type="scientific">Phoenix dactylifera</name>
    <name type="common">Date palm</name>
    <dbReference type="NCBI Taxonomy" id="42345"/>
    <lineage>
        <taxon>Eukaryota</taxon>
        <taxon>Viridiplantae</taxon>
        <taxon>Streptophyta</taxon>
        <taxon>Embryophyta</taxon>
        <taxon>Tracheophyta</taxon>
        <taxon>Spermatophyta</taxon>
        <taxon>Magnoliopsida</taxon>
        <taxon>Liliopsida</taxon>
        <taxon>Arecaceae</taxon>
        <taxon>Coryphoideae</taxon>
        <taxon>Phoeniceae</taxon>
        <taxon>Phoenix</taxon>
    </lineage>
</organism>
<evidence type="ECO:0000313" key="4">
    <source>
        <dbReference type="Proteomes" id="UP000228380"/>
    </source>
</evidence>
<dbReference type="RefSeq" id="XP_038981248.1">
    <property type="nucleotide sequence ID" value="XM_039125320.1"/>
</dbReference>
<proteinExistence type="inferred from homology"/>
<dbReference type="KEGG" id="pda:103696158"/>
<reference evidence="5" key="2">
    <citation type="submission" date="2025-08" db="UniProtKB">
        <authorList>
            <consortium name="RefSeq"/>
        </authorList>
    </citation>
    <scope>IDENTIFICATION</scope>
    <source>
        <tissue evidence="5">Young leaves</tissue>
    </source>
</reference>
<dbReference type="GO" id="GO:0005516">
    <property type="term" value="F:calmodulin binding"/>
    <property type="evidence" value="ECO:0007669"/>
    <property type="project" value="UniProtKB-KW"/>
</dbReference>